<feature type="transmembrane region" description="Helical" evidence="5">
    <location>
        <begin position="6"/>
        <end position="22"/>
    </location>
</feature>
<dbReference type="Pfam" id="PF07859">
    <property type="entry name" value="Abhydrolase_3"/>
    <property type="match status" value="2"/>
</dbReference>
<dbReference type="PANTHER" id="PTHR48081:SF8">
    <property type="entry name" value="ALPHA_BETA HYDROLASE FOLD-3 DOMAIN-CONTAINING PROTEIN-RELATED"/>
    <property type="match status" value="1"/>
</dbReference>
<evidence type="ECO:0000256" key="4">
    <source>
        <dbReference type="PROSITE-ProRule" id="PRU10038"/>
    </source>
</evidence>
<reference evidence="7" key="2">
    <citation type="submission" date="2021-01" db="UniProtKB">
        <authorList>
            <consortium name="EnsemblMetazoa"/>
        </authorList>
    </citation>
    <scope>IDENTIFICATION</scope>
</reference>
<dbReference type="Gene3D" id="3.40.50.1820">
    <property type="entry name" value="alpha/beta hydrolase"/>
    <property type="match status" value="1"/>
</dbReference>
<dbReference type="GO" id="GO:0052689">
    <property type="term" value="F:carboxylic ester hydrolase activity"/>
    <property type="evidence" value="ECO:0007669"/>
    <property type="project" value="InterPro"/>
</dbReference>
<dbReference type="FunCoup" id="A0A7M7HJ49">
    <property type="interactions" value="86"/>
</dbReference>
<dbReference type="InterPro" id="IPR017157">
    <property type="entry name" value="Arylacetamide_deacetylase"/>
</dbReference>
<dbReference type="SUPFAM" id="SSF53474">
    <property type="entry name" value="alpha/beta-Hydrolases"/>
    <property type="match status" value="1"/>
</dbReference>
<feature type="active site" evidence="3">
    <location>
        <position position="382"/>
    </location>
</feature>
<reference evidence="8" key="1">
    <citation type="submission" date="2015-02" db="EMBL/GenBank/DDBJ databases">
        <title>Genome sequencing for Strongylocentrotus purpuratus.</title>
        <authorList>
            <person name="Murali S."/>
            <person name="Liu Y."/>
            <person name="Vee V."/>
            <person name="English A."/>
            <person name="Wang M."/>
            <person name="Skinner E."/>
            <person name="Han Y."/>
            <person name="Muzny D.M."/>
            <person name="Worley K.C."/>
            <person name="Gibbs R.A."/>
        </authorList>
    </citation>
    <scope>NUCLEOTIDE SEQUENCE</scope>
</reference>
<dbReference type="InterPro" id="IPR013094">
    <property type="entry name" value="AB_hydrolase_3"/>
</dbReference>
<feature type="active site" evidence="3">
    <location>
        <position position="352"/>
    </location>
</feature>
<dbReference type="Proteomes" id="UP000007110">
    <property type="component" value="Unassembled WGS sequence"/>
</dbReference>
<dbReference type="GO" id="GO:0016020">
    <property type="term" value="C:membrane"/>
    <property type="evidence" value="ECO:0007669"/>
    <property type="project" value="InterPro"/>
</dbReference>
<name>A0A7M7HJ49_STRPU</name>
<protein>
    <recommendedName>
        <fullName evidence="6">Alpha/beta hydrolase fold-3 domain-containing protein</fullName>
    </recommendedName>
</protein>
<feature type="domain" description="Alpha/beta hydrolase fold-3" evidence="6">
    <location>
        <begin position="324"/>
        <end position="384"/>
    </location>
</feature>
<accession>A0A7M7HJ49</accession>
<keyword evidence="2" id="KW-0378">Hydrolase</keyword>
<dbReference type="InParanoid" id="A0A7M7HJ49"/>
<keyword evidence="8" id="KW-1185">Reference proteome</keyword>
<feature type="active site" evidence="3 4">
    <location>
        <position position="191"/>
    </location>
</feature>
<evidence type="ECO:0000256" key="1">
    <source>
        <dbReference type="ARBA" id="ARBA00010515"/>
    </source>
</evidence>
<evidence type="ECO:0000256" key="3">
    <source>
        <dbReference type="PIRSR" id="PIRSR037251-1"/>
    </source>
</evidence>
<dbReference type="InterPro" id="IPR029058">
    <property type="entry name" value="AB_hydrolase_fold"/>
</dbReference>
<evidence type="ECO:0000259" key="6">
    <source>
        <dbReference type="Pfam" id="PF07859"/>
    </source>
</evidence>
<dbReference type="RefSeq" id="XP_011672621.1">
    <property type="nucleotide sequence ID" value="XM_011674319.2"/>
</dbReference>
<dbReference type="KEGG" id="spu:592934"/>
<feature type="domain" description="Alpha/beta hydrolase fold-3" evidence="6">
    <location>
        <begin position="113"/>
        <end position="265"/>
    </location>
</feature>
<dbReference type="PANTHER" id="PTHR48081">
    <property type="entry name" value="AB HYDROLASE SUPERFAMILY PROTEIN C4A8.06C"/>
    <property type="match status" value="1"/>
</dbReference>
<keyword evidence="5" id="KW-0472">Membrane</keyword>
<dbReference type="InterPro" id="IPR033140">
    <property type="entry name" value="Lipase_GDXG_put_SER_AS"/>
</dbReference>
<dbReference type="GeneID" id="592934"/>
<keyword evidence="5" id="KW-1133">Transmembrane helix</keyword>
<keyword evidence="5" id="KW-0812">Transmembrane</keyword>
<dbReference type="AlphaFoldDB" id="A0A7M7HJ49"/>
<organism evidence="7 8">
    <name type="scientific">Strongylocentrotus purpuratus</name>
    <name type="common">Purple sea urchin</name>
    <dbReference type="NCBI Taxonomy" id="7668"/>
    <lineage>
        <taxon>Eukaryota</taxon>
        <taxon>Metazoa</taxon>
        <taxon>Echinodermata</taxon>
        <taxon>Eleutherozoa</taxon>
        <taxon>Echinozoa</taxon>
        <taxon>Echinoidea</taxon>
        <taxon>Euechinoidea</taxon>
        <taxon>Echinacea</taxon>
        <taxon>Camarodonta</taxon>
        <taxon>Echinidea</taxon>
        <taxon>Strongylocentrotidae</taxon>
        <taxon>Strongylocentrotus</taxon>
    </lineage>
</organism>
<dbReference type="InterPro" id="IPR050300">
    <property type="entry name" value="GDXG_lipolytic_enzyme"/>
</dbReference>
<sequence length="410" mass="46856">MGAYRYVIIGVLILGALSGYLFHPPVPKGLSEPWKYRLVLGVAKITRVLAFVKYRIASRNQTFIDTYRGMYRKHRPKELISGSNIRSKVMNFDGVTVRLYEPIERKEEATPAMVFMHGGGLAFANIDVYDRLTRQMAEKLDIVLVSVEYRKIPEYQFPAQIEDSMKATRYLLTHASDFKVDASRVAVSGDSAGGYLATVIAQQVYDDPDLPNIKVQVLFYPGTQMYDFQTPSHQKCSALFGNDGMLTHQTLAWLGSMYHFGKADFEFMGQVMSNNHTAPSFKQTKRYQKNINHSLIPKELIPDFYQPPPNNTGSDVLWEKIRDVYMDPRHDPLMRDDLRGMPDSFIATCGFDCIRDDGIMYAKRLEQAGNHVEWVNYNGCFHGVLWQGWINFKNGKQMLEDGLAYAKIHL</sequence>
<dbReference type="PIRSF" id="PIRSF037251">
    <property type="entry name" value="Arylacetamide_deacetylase"/>
    <property type="match status" value="1"/>
</dbReference>
<dbReference type="PROSITE" id="PS01174">
    <property type="entry name" value="LIPASE_GDXG_SER"/>
    <property type="match status" value="1"/>
</dbReference>
<comment type="similarity">
    <text evidence="1">Belongs to the 'GDXG' lipolytic enzyme family.</text>
</comment>
<evidence type="ECO:0000313" key="8">
    <source>
        <dbReference type="Proteomes" id="UP000007110"/>
    </source>
</evidence>
<evidence type="ECO:0000313" key="7">
    <source>
        <dbReference type="EnsemblMetazoa" id="XP_011672621"/>
    </source>
</evidence>
<dbReference type="EnsemblMetazoa" id="XM_011674319">
    <property type="protein sequence ID" value="XP_011672621"/>
    <property type="gene ID" value="LOC592934"/>
</dbReference>
<dbReference type="OMA" id="HIYNHEL"/>
<dbReference type="OrthoDB" id="408631at2759"/>
<evidence type="ECO:0000256" key="5">
    <source>
        <dbReference type="SAM" id="Phobius"/>
    </source>
</evidence>
<proteinExistence type="inferred from homology"/>
<evidence type="ECO:0000256" key="2">
    <source>
        <dbReference type="ARBA" id="ARBA00022801"/>
    </source>
</evidence>